<keyword evidence="2" id="KW-0378">Hydrolase</keyword>
<dbReference type="InterPro" id="IPR004948">
    <property type="entry name" value="Nuc-triphosphatase_THEP1"/>
</dbReference>
<dbReference type="SUPFAM" id="SSF52540">
    <property type="entry name" value="P-loop containing nucleoside triphosphate hydrolases"/>
    <property type="match status" value="1"/>
</dbReference>
<feature type="domain" description="AAA+ ATPase" evidence="4">
    <location>
        <begin position="1"/>
        <end position="155"/>
    </location>
</feature>
<reference evidence="5" key="1">
    <citation type="journal article" date="2020" name="mSystems">
        <title>Genome- and Community-Level Interaction Insights into Carbon Utilization and Element Cycling Functions of Hydrothermarchaeota in Hydrothermal Sediment.</title>
        <authorList>
            <person name="Zhou Z."/>
            <person name="Liu Y."/>
            <person name="Xu W."/>
            <person name="Pan J."/>
            <person name="Luo Z.H."/>
            <person name="Li M."/>
        </authorList>
    </citation>
    <scope>NUCLEOTIDE SEQUENCE [LARGE SCALE GENOMIC DNA]</scope>
    <source>
        <strain evidence="5">SpSt-774</strain>
    </source>
</reference>
<dbReference type="InterPro" id="IPR003593">
    <property type="entry name" value="AAA+_ATPase"/>
</dbReference>
<dbReference type="GO" id="GO:0005524">
    <property type="term" value="F:ATP binding"/>
    <property type="evidence" value="ECO:0007669"/>
    <property type="project" value="UniProtKB-KW"/>
</dbReference>
<evidence type="ECO:0000259" key="4">
    <source>
        <dbReference type="SMART" id="SM00382"/>
    </source>
</evidence>
<dbReference type="AlphaFoldDB" id="A0A7C4X9U4"/>
<keyword evidence="3" id="KW-0067">ATP-binding</keyword>
<gene>
    <name evidence="5" type="ORF">ENV60_01060</name>
</gene>
<keyword evidence="1" id="KW-0547">Nucleotide-binding</keyword>
<dbReference type="NCBIfam" id="NF010248">
    <property type="entry name" value="PRK13695.1"/>
    <property type="match status" value="1"/>
</dbReference>
<dbReference type="GO" id="GO:0017111">
    <property type="term" value="F:ribonucleoside triphosphate phosphatase activity"/>
    <property type="evidence" value="ECO:0007669"/>
    <property type="project" value="InterPro"/>
</dbReference>
<proteinExistence type="predicted"/>
<evidence type="ECO:0000256" key="2">
    <source>
        <dbReference type="ARBA" id="ARBA00022801"/>
    </source>
</evidence>
<dbReference type="SMART" id="SM00382">
    <property type="entry name" value="AAA"/>
    <property type="match status" value="1"/>
</dbReference>
<protein>
    <submittedName>
        <fullName evidence="5">NTPase</fullName>
    </submittedName>
</protein>
<dbReference type="PANTHER" id="PTHR43146">
    <property type="entry name" value="CANCER-RELATED NUCLEOSIDE-TRIPHOSPHATASE"/>
    <property type="match status" value="1"/>
</dbReference>
<evidence type="ECO:0000256" key="3">
    <source>
        <dbReference type="ARBA" id="ARBA00022840"/>
    </source>
</evidence>
<evidence type="ECO:0000313" key="5">
    <source>
        <dbReference type="EMBL" id="HGV96874.1"/>
    </source>
</evidence>
<dbReference type="CDD" id="cd19482">
    <property type="entry name" value="RecA-like_Thep1"/>
    <property type="match status" value="1"/>
</dbReference>
<name>A0A7C4X9U4_UNCW3</name>
<dbReference type="InterPro" id="IPR027417">
    <property type="entry name" value="P-loop_NTPase"/>
</dbReference>
<dbReference type="PANTHER" id="PTHR43146:SF1">
    <property type="entry name" value="CANCER-RELATED NUCLEOSIDE-TRIPHOSPHATASE"/>
    <property type="match status" value="1"/>
</dbReference>
<dbReference type="Gene3D" id="3.40.50.300">
    <property type="entry name" value="P-loop containing nucleotide triphosphate hydrolases"/>
    <property type="match status" value="1"/>
</dbReference>
<dbReference type="Pfam" id="PF03266">
    <property type="entry name" value="NTPase_1"/>
    <property type="match status" value="1"/>
</dbReference>
<dbReference type="EMBL" id="DTGZ01000021">
    <property type="protein sequence ID" value="HGV96874.1"/>
    <property type="molecule type" value="Genomic_DNA"/>
</dbReference>
<evidence type="ECO:0000256" key="1">
    <source>
        <dbReference type="ARBA" id="ARBA00022741"/>
    </source>
</evidence>
<organism evidence="5">
    <name type="scientific">candidate division WOR-3 bacterium</name>
    <dbReference type="NCBI Taxonomy" id="2052148"/>
    <lineage>
        <taxon>Bacteria</taxon>
        <taxon>Bacteria division WOR-3</taxon>
    </lineage>
</organism>
<accession>A0A7C4X9U4</accession>
<sequence length="170" mass="18824">MKKILLTGLPGVGKTTIIKKIVQNYKSGCAGFYTEEIRENNVRMGFKLITLDGNSCIMAHRNIRSPFRVGRYGVSLECIENLGVNAIKKAIAGKKIVVIDEIGKMELFSQKFRDAVLEALDSNCPVLATILYASTSFCDRIKNHPDVQIFEVTISNRNNLPGQIAKIFSG</sequence>
<comment type="caution">
    <text evidence="5">The sequence shown here is derived from an EMBL/GenBank/DDBJ whole genome shotgun (WGS) entry which is preliminary data.</text>
</comment>